<sequence length="382" mass="41696">MFSRPRPLIASVMLATTLASGLAGCGDAGPVGEPPLSEEALGAVMENPGAPTRQLARQVDDLFTMEGLGETRAVVLMHGGTIAAERYAPGYDKDTRFVSWSMAKTITAVMIGMLVADGRLRLDEPAPVPGWQRPGDPRSEITLRHLLQMRSGLDHTEAGPVPTESSEVRMLFLDGRDDMARWAEEQPLEAEPGSKFEYSSNTTVILADIAARALTDSDDPDIRRRAVATYLQARLFEPLGLTSIVPEFDAAGTLIGGSLMHATARDYARFGDFLRNKGSYRGTQLVPRAWVEKMVTPSPESAQYGFQTWLNRPVKGMTGAEHPLFPDRAPRSLFAMIGHMGQYVLISPSKKLTMVRLGHSDAAQRKAMLQQAADVIELYPES</sequence>
<keyword evidence="1" id="KW-0732">Signal</keyword>
<dbReference type="SUPFAM" id="SSF56601">
    <property type="entry name" value="beta-lactamase/transpeptidase-like"/>
    <property type="match status" value="1"/>
</dbReference>
<dbReference type="InterPro" id="IPR001466">
    <property type="entry name" value="Beta-lactam-related"/>
</dbReference>
<dbReference type="OrthoDB" id="9814204at2"/>
<dbReference type="InterPro" id="IPR050789">
    <property type="entry name" value="Diverse_Enzym_Activities"/>
</dbReference>
<name>A0A844Y7S5_9SPHN</name>
<comment type="caution">
    <text evidence="3">The sequence shown here is derived from an EMBL/GenBank/DDBJ whole genome shotgun (WGS) entry which is preliminary data.</text>
</comment>
<dbReference type="PANTHER" id="PTHR43283:SF7">
    <property type="entry name" value="BETA-LACTAMASE-RELATED DOMAIN-CONTAINING PROTEIN"/>
    <property type="match status" value="1"/>
</dbReference>
<feature type="signal peptide" evidence="1">
    <location>
        <begin position="1"/>
        <end position="25"/>
    </location>
</feature>
<evidence type="ECO:0000313" key="3">
    <source>
        <dbReference type="EMBL" id="MXO54710.1"/>
    </source>
</evidence>
<dbReference type="PANTHER" id="PTHR43283">
    <property type="entry name" value="BETA-LACTAMASE-RELATED"/>
    <property type="match status" value="1"/>
</dbReference>
<dbReference type="EMBL" id="WTYD01000002">
    <property type="protein sequence ID" value="MXO54710.1"/>
    <property type="molecule type" value="Genomic_DNA"/>
</dbReference>
<gene>
    <name evidence="3" type="ORF">GRI47_11940</name>
</gene>
<dbReference type="AlphaFoldDB" id="A0A844Y7S5"/>
<feature type="domain" description="Beta-lactamase-related" evidence="2">
    <location>
        <begin position="73"/>
        <end position="362"/>
    </location>
</feature>
<dbReference type="Pfam" id="PF00144">
    <property type="entry name" value="Beta-lactamase"/>
    <property type="match status" value="1"/>
</dbReference>
<feature type="chain" id="PRO_5032591206" evidence="1">
    <location>
        <begin position="26"/>
        <end position="382"/>
    </location>
</feature>
<proteinExistence type="predicted"/>
<keyword evidence="3" id="KW-0378">Hydrolase</keyword>
<accession>A0A844Y7S5</accession>
<protein>
    <submittedName>
        <fullName evidence="3">Serine hydrolase</fullName>
    </submittedName>
</protein>
<organism evidence="3 4">
    <name type="scientific">Qipengyuania pelagi</name>
    <dbReference type="NCBI Taxonomy" id="994320"/>
    <lineage>
        <taxon>Bacteria</taxon>
        <taxon>Pseudomonadati</taxon>
        <taxon>Pseudomonadota</taxon>
        <taxon>Alphaproteobacteria</taxon>
        <taxon>Sphingomonadales</taxon>
        <taxon>Erythrobacteraceae</taxon>
        <taxon>Qipengyuania</taxon>
    </lineage>
</organism>
<dbReference type="Gene3D" id="3.40.710.10">
    <property type="entry name" value="DD-peptidase/beta-lactamase superfamily"/>
    <property type="match status" value="1"/>
</dbReference>
<keyword evidence="4" id="KW-1185">Reference proteome</keyword>
<dbReference type="Proteomes" id="UP000430272">
    <property type="component" value="Unassembled WGS sequence"/>
</dbReference>
<evidence type="ECO:0000259" key="2">
    <source>
        <dbReference type="Pfam" id="PF00144"/>
    </source>
</evidence>
<evidence type="ECO:0000256" key="1">
    <source>
        <dbReference type="SAM" id="SignalP"/>
    </source>
</evidence>
<dbReference type="GO" id="GO:0016787">
    <property type="term" value="F:hydrolase activity"/>
    <property type="evidence" value="ECO:0007669"/>
    <property type="project" value="UniProtKB-KW"/>
</dbReference>
<dbReference type="PROSITE" id="PS51257">
    <property type="entry name" value="PROKAR_LIPOPROTEIN"/>
    <property type="match status" value="1"/>
</dbReference>
<evidence type="ECO:0000313" key="4">
    <source>
        <dbReference type="Proteomes" id="UP000430272"/>
    </source>
</evidence>
<reference evidence="3 4" key="1">
    <citation type="submission" date="2019-12" db="EMBL/GenBank/DDBJ databases">
        <title>Genomic-based taxomic classification of the family Erythrobacteraceae.</title>
        <authorList>
            <person name="Xu L."/>
        </authorList>
    </citation>
    <scope>NUCLEOTIDE SEQUENCE [LARGE SCALE GENOMIC DNA]</scope>
    <source>
        <strain evidence="3 4">JCM 17468</strain>
    </source>
</reference>
<dbReference type="InterPro" id="IPR012338">
    <property type="entry name" value="Beta-lactam/transpept-like"/>
</dbReference>